<dbReference type="EMBL" id="HBEO01014043">
    <property type="protein sequence ID" value="CAD8482473.1"/>
    <property type="molecule type" value="Transcribed_RNA"/>
</dbReference>
<dbReference type="InterPro" id="IPR018392">
    <property type="entry name" value="LysM"/>
</dbReference>
<protein>
    <recommendedName>
        <fullName evidence="2">LysM domain-containing protein</fullName>
    </recommendedName>
</protein>
<reference evidence="3" key="1">
    <citation type="submission" date="2021-01" db="EMBL/GenBank/DDBJ databases">
        <authorList>
            <person name="Corre E."/>
            <person name="Pelletier E."/>
            <person name="Niang G."/>
            <person name="Scheremetjew M."/>
            <person name="Finn R."/>
            <person name="Kale V."/>
            <person name="Holt S."/>
            <person name="Cochrane G."/>
            <person name="Meng A."/>
            <person name="Brown T."/>
            <person name="Cohen L."/>
        </authorList>
    </citation>
    <scope>NUCLEOTIDE SEQUENCE</scope>
    <source>
        <strain evidence="3">CCMP325</strain>
    </source>
</reference>
<dbReference type="PROSITE" id="PS51782">
    <property type="entry name" value="LYSM"/>
    <property type="match status" value="1"/>
</dbReference>
<feature type="chain" id="PRO_5031024313" description="LysM domain-containing protein" evidence="1">
    <location>
        <begin position="19"/>
        <end position="905"/>
    </location>
</feature>
<proteinExistence type="predicted"/>
<dbReference type="InterPro" id="IPR036779">
    <property type="entry name" value="LysM_dom_sf"/>
</dbReference>
<name>A0A7S0EE67_9CRYP</name>
<dbReference type="AlphaFoldDB" id="A0A7S0EE67"/>
<dbReference type="Pfam" id="PF01476">
    <property type="entry name" value="LysM"/>
    <property type="match status" value="1"/>
</dbReference>
<dbReference type="Gene3D" id="3.10.350.10">
    <property type="entry name" value="LysM domain"/>
    <property type="match status" value="1"/>
</dbReference>
<keyword evidence="1" id="KW-0732">Signal</keyword>
<feature type="signal peptide" evidence="1">
    <location>
        <begin position="1"/>
        <end position="18"/>
    </location>
</feature>
<accession>A0A7S0EE67</accession>
<organism evidence="3">
    <name type="scientific">Hanusia phi</name>
    <dbReference type="NCBI Taxonomy" id="3032"/>
    <lineage>
        <taxon>Eukaryota</taxon>
        <taxon>Cryptophyceae</taxon>
        <taxon>Pyrenomonadales</taxon>
        <taxon>Geminigeraceae</taxon>
        <taxon>Hanusia</taxon>
    </lineage>
</organism>
<evidence type="ECO:0000313" key="3">
    <source>
        <dbReference type="EMBL" id="CAD8482473.1"/>
    </source>
</evidence>
<sequence length="905" mass="98536">MVRVLPFVVSLLAAYANAQQTCPGVESIYTSIPVGAFISASISWKQLYDNTVSFEIQSMWRRKHQWPCSLKTGFSGPDGYPGLGDQLRVMGLSAIDNTSPYPRIITPGKIGAFFSTGDGKDYELPLKVMSYSIEEDWISCISVVVHTYPAPYQTLNEIYPASYVAVPGQSDLAQPYTIIPWRATLAGCCRRWAAQTTSLNFAVGADVDLSNQISSTRIITMPYLSITPTKRTISICALSLTGQMGMWQKNGGTLNWPSDDNIPAQFEWSVLDASLPVSIVGGAQSSCVSLEIDPLGVSDGEYIRLRNKLGNAVAEAEMAIVVKADTEVPPTPVPSSSSPILDSRMSCSAASSCIKSLNLGKYYSWSNLKWTTGTWSSPLELRYTVATASSQSPLVSTSQSTVVYSSTKAGEDHAYLPRGAWLSPYSNAGAYITDLAVTYSSSTNNTDPRADLPISYRQRDYYDQGNPLPSVWNLIPKSNFNSRFGGAQVNLFAQRMTLQVAAGISDPKVMAAITSIKLANESQVSDYLYEGYIKLDRNLLEQSNRGSLFIMYKKGSGPPVLDISTTPVSGYVNENASIYSNGIAQTTVILYVKYSDETSIERAIMWRPCTLQDEPIVICLATVVSATGFGDQQFCIYLDVVPLRPPSLTPNIPGPYTAIMGNLTEIAISIIRMDEPVSGLDSEPTIHFSTSQGSLPEFRMQGALTSSTPAVLQLVGLDKTTLGLSQVLGSGDSVVYNSYISYLQWIPSPYQGGWAGEICVDVCLDAGSCPAIPNDFRPVCSSLCLPIQVQRCKWALQAEDSFIEIAPRFQTNWLQLWYLNPPFQHPDYSGITTQAGSVKVINIGRVYKVQMGDTITSILQRFGASLESVINLNADLTNSSILAKKGELTMQEICIIPDSCAMLAQ</sequence>
<feature type="domain" description="LysM" evidence="2">
    <location>
        <begin position="845"/>
        <end position="890"/>
    </location>
</feature>
<evidence type="ECO:0000259" key="2">
    <source>
        <dbReference type="PROSITE" id="PS51782"/>
    </source>
</evidence>
<evidence type="ECO:0000256" key="1">
    <source>
        <dbReference type="SAM" id="SignalP"/>
    </source>
</evidence>
<gene>
    <name evidence="3" type="ORF">HPHI1048_LOCUS9553</name>
</gene>